<feature type="compositionally biased region" description="Polar residues" evidence="1">
    <location>
        <begin position="126"/>
        <end position="135"/>
    </location>
</feature>
<accession>A0A1Y2J588</accession>
<proteinExistence type="predicted"/>
<sequence length="319" mass="35073">MRELSYPKPFVAATVMCAAVDCHFNESLPHLSSIGGPGDSRTPAFWSRIETLVSTSDFCLRPSNRLQKVVGHRLSRGYDASSHPSVPSVASHPPFSGFVRALSSVAQWSVASFCAPYKMCPFRQSRSCTSSPSNRMDNHQSRPIAIPLARSSRRRYEESDSVGLEHDAFDPPRESTPSSERTSDSPEQNSSSGSSLLFAMDAEQGARSRRVTPPEYQLPPSTNASEPTRCTRCGRYFYANALVHNEQDRGPVCHECQHRSGSPRFPSRQQPGTLVATEFIPAWHRPAAPAAADVLQPTPGEHSHHFVLTGTHLIYCPAL</sequence>
<evidence type="ECO:0000313" key="2">
    <source>
        <dbReference type="EMBL" id="OSD08568.1"/>
    </source>
</evidence>
<organism evidence="2 3">
    <name type="scientific">Trametes coccinea (strain BRFM310)</name>
    <name type="common">Pycnoporus coccineus</name>
    <dbReference type="NCBI Taxonomy" id="1353009"/>
    <lineage>
        <taxon>Eukaryota</taxon>
        <taxon>Fungi</taxon>
        <taxon>Dikarya</taxon>
        <taxon>Basidiomycota</taxon>
        <taxon>Agaricomycotina</taxon>
        <taxon>Agaricomycetes</taxon>
        <taxon>Polyporales</taxon>
        <taxon>Polyporaceae</taxon>
        <taxon>Trametes</taxon>
    </lineage>
</organism>
<protein>
    <submittedName>
        <fullName evidence="2">Uncharacterized protein</fullName>
    </submittedName>
</protein>
<gene>
    <name evidence="2" type="ORF">PYCCODRAFT_32020</name>
</gene>
<dbReference type="EMBL" id="KZ084086">
    <property type="protein sequence ID" value="OSD08568.1"/>
    <property type="molecule type" value="Genomic_DNA"/>
</dbReference>
<feature type="compositionally biased region" description="Polar residues" evidence="1">
    <location>
        <begin position="175"/>
        <end position="195"/>
    </location>
</feature>
<evidence type="ECO:0000313" key="3">
    <source>
        <dbReference type="Proteomes" id="UP000193067"/>
    </source>
</evidence>
<feature type="region of interest" description="Disordered" evidence="1">
    <location>
        <begin position="126"/>
        <end position="225"/>
    </location>
</feature>
<dbReference type="OrthoDB" id="2758299at2759"/>
<keyword evidence="3" id="KW-1185">Reference proteome</keyword>
<reference evidence="2 3" key="1">
    <citation type="journal article" date="2015" name="Biotechnol. Biofuels">
        <title>Enhanced degradation of softwood versus hardwood by the white-rot fungus Pycnoporus coccineus.</title>
        <authorList>
            <person name="Couturier M."/>
            <person name="Navarro D."/>
            <person name="Chevret D."/>
            <person name="Henrissat B."/>
            <person name="Piumi F."/>
            <person name="Ruiz-Duenas F.J."/>
            <person name="Martinez A.T."/>
            <person name="Grigoriev I.V."/>
            <person name="Riley R."/>
            <person name="Lipzen A."/>
            <person name="Berrin J.G."/>
            <person name="Master E.R."/>
            <person name="Rosso M.N."/>
        </authorList>
    </citation>
    <scope>NUCLEOTIDE SEQUENCE [LARGE SCALE GENOMIC DNA]</scope>
    <source>
        <strain evidence="2 3">BRFM310</strain>
    </source>
</reference>
<dbReference type="Proteomes" id="UP000193067">
    <property type="component" value="Unassembled WGS sequence"/>
</dbReference>
<feature type="compositionally biased region" description="Basic and acidic residues" evidence="1">
    <location>
        <begin position="154"/>
        <end position="173"/>
    </location>
</feature>
<evidence type="ECO:0000256" key="1">
    <source>
        <dbReference type="SAM" id="MobiDB-lite"/>
    </source>
</evidence>
<name>A0A1Y2J588_TRAC3</name>
<dbReference type="AlphaFoldDB" id="A0A1Y2J588"/>